<keyword evidence="3" id="KW-0813">Transport</keyword>
<feature type="transmembrane region" description="Helical" evidence="12">
    <location>
        <begin position="408"/>
        <end position="439"/>
    </location>
</feature>
<feature type="compositionally biased region" description="Basic and acidic residues" evidence="11">
    <location>
        <begin position="610"/>
        <end position="621"/>
    </location>
</feature>
<evidence type="ECO:0000256" key="1">
    <source>
        <dbReference type="ARBA" id="ARBA00004141"/>
    </source>
</evidence>
<feature type="region of interest" description="Disordered" evidence="11">
    <location>
        <begin position="487"/>
        <end position="582"/>
    </location>
</feature>
<evidence type="ECO:0000313" key="16">
    <source>
        <dbReference type="Proteomes" id="UP001360560"/>
    </source>
</evidence>
<keyword evidence="7" id="KW-0915">Sodium</keyword>
<dbReference type="PANTHER" id="PTHR31382:SF4">
    <property type="entry name" value="NA(+)_H(+) ANTIPORTER"/>
    <property type="match status" value="1"/>
</dbReference>
<gene>
    <name evidence="15" type="ORF">DASC09_002920</name>
</gene>
<feature type="transmembrane region" description="Helical" evidence="12">
    <location>
        <begin position="361"/>
        <end position="382"/>
    </location>
</feature>
<feature type="compositionally biased region" description="Acidic residues" evidence="11">
    <location>
        <begin position="801"/>
        <end position="837"/>
    </location>
</feature>
<keyword evidence="4" id="KW-0050">Antiport</keyword>
<evidence type="ECO:0000256" key="5">
    <source>
        <dbReference type="ARBA" id="ARBA00022692"/>
    </source>
</evidence>
<comment type="caution">
    <text evidence="15">The sequence shown here is derived from an EMBL/GenBank/DDBJ whole genome shotgun (WGS) entry which is preliminary data.</text>
</comment>
<keyword evidence="9 12" id="KW-0472">Membrane</keyword>
<feature type="transmembrane region" description="Helical" evidence="12">
    <location>
        <begin position="327"/>
        <end position="349"/>
    </location>
</feature>
<evidence type="ECO:0000256" key="8">
    <source>
        <dbReference type="ARBA" id="ARBA00023065"/>
    </source>
</evidence>
<dbReference type="Gene3D" id="1.20.1530.20">
    <property type="match status" value="1"/>
</dbReference>
<feature type="transmembrane region" description="Helical" evidence="12">
    <location>
        <begin position="296"/>
        <end position="315"/>
    </location>
</feature>
<evidence type="ECO:0000256" key="9">
    <source>
        <dbReference type="ARBA" id="ARBA00023136"/>
    </source>
</evidence>
<feature type="compositionally biased region" description="Basic and acidic residues" evidence="11">
    <location>
        <begin position="652"/>
        <end position="672"/>
    </location>
</feature>
<name>A0AAV5QDY7_9ASCO</name>
<keyword evidence="5 12" id="KW-0812">Transmembrane</keyword>
<feature type="region of interest" description="Disordered" evidence="11">
    <location>
        <begin position="595"/>
        <end position="621"/>
    </location>
</feature>
<feature type="compositionally biased region" description="Basic residues" evidence="11">
    <location>
        <begin position="488"/>
        <end position="498"/>
    </location>
</feature>
<dbReference type="PANTHER" id="PTHR31382">
    <property type="entry name" value="NA(+)/H(+) ANTIPORTER"/>
    <property type="match status" value="1"/>
</dbReference>
<dbReference type="GO" id="GO:0120029">
    <property type="term" value="P:proton export across plasma membrane"/>
    <property type="evidence" value="ECO:0007669"/>
    <property type="project" value="InterPro"/>
</dbReference>
<evidence type="ECO:0000256" key="2">
    <source>
        <dbReference type="ARBA" id="ARBA00005248"/>
    </source>
</evidence>
<dbReference type="AlphaFoldDB" id="A0AAV5QDY7"/>
<feature type="domain" description="Alkali metal cation/H+ antiporter Nha1 C-terminal" evidence="14">
    <location>
        <begin position="464"/>
        <end position="800"/>
    </location>
</feature>
<comment type="similarity">
    <text evidence="2">Belongs to the fungal Na(+)/H(+) exchanger family.</text>
</comment>
<dbReference type="InterPro" id="IPR004712">
    <property type="entry name" value="Na+/H+_antiporter_fungi"/>
</dbReference>
<evidence type="ECO:0000259" key="14">
    <source>
        <dbReference type="Pfam" id="PF08619"/>
    </source>
</evidence>
<accession>A0AAV5QDY7</accession>
<dbReference type="GO" id="GO:0015385">
    <property type="term" value="F:sodium:proton antiporter activity"/>
    <property type="evidence" value="ECO:0007669"/>
    <property type="project" value="InterPro"/>
</dbReference>
<evidence type="ECO:0000256" key="11">
    <source>
        <dbReference type="SAM" id="MobiDB-lite"/>
    </source>
</evidence>
<keyword evidence="16" id="KW-1185">Reference proteome</keyword>
<dbReference type="GO" id="GO:0042391">
    <property type="term" value="P:regulation of membrane potential"/>
    <property type="evidence" value="ECO:0007669"/>
    <property type="project" value="InterPro"/>
</dbReference>
<feature type="transmembrane region" description="Helical" evidence="12">
    <location>
        <begin position="70"/>
        <end position="88"/>
    </location>
</feature>
<dbReference type="InterPro" id="IPR006153">
    <property type="entry name" value="Cation/H_exchanger_TM"/>
</dbReference>
<proteinExistence type="inferred from homology"/>
<dbReference type="EMBL" id="BTFZ01000001">
    <property type="protein sequence ID" value="GMM32967.1"/>
    <property type="molecule type" value="Genomic_DNA"/>
</dbReference>
<keyword evidence="10" id="KW-0739">Sodium transport</keyword>
<protein>
    <submittedName>
        <fullName evidence="15">Nha1 protein</fullName>
    </submittedName>
</protein>
<dbReference type="FunFam" id="1.20.1530.20:FF:000015">
    <property type="entry name" value="Na(+)/H(+) antiporter 2"/>
    <property type="match status" value="1"/>
</dbReference>
<feature type="domain" description="Cation/H+ exchanger transmembrane" evidence="13">
    <location>
        <begin position="24"/>
        <end position="436"/>
    </location>
</feature>
<evidence type="ECO:0000256" key="7">
    <source>
        <dbReference type="ARBA" id="ARBA00023053"/>
    </source>
</evidence>
<keyword evidence="8" id="KW-0406">Ion transport</keyword>
<evidence type="ECO:0000259" key="13">
    <source>
        <dbReference type="Pfam" id="PF00999"/>
    </source>
</evidence>
<evidence type="ECO:0000313" key="15">
    <source>
        <dbReference type="EMBL" id="GMM32967.1"/>
    </source>
</evidence>
<feature type="compositionally biased region" description="Basic residues" evidence="11">
    <location>
        <begin position="535"/>
        <end position="545"/>
    </location>
</feature>
<reference evidence="15 16" key="1">
    <citation type="journal article" date="2023" name="Elife">
        <title>Identification of key yeast species and microbe-microbe interactions impacting larval growth of Drosophila in the wild.</title>
        <authorList>
            <person name="Mure A."/>
            <person name="Sugiura Y."/>
            <person name="Maeda R."/>
            <person name="Honda K."/>
            <person name="Sakurai N."/>
            <person name="Takahashi Y."/>
            <person name="Watada M."/>
            <person name="Katoh T."/>
            <person name="Gotoh A."/>
            <person name="Gotoh Y."/>
            <person name="Taniguchi I."/>
            <person name="Nakamura K."/>
            <person name="Hayashi T."/>
            <person name="Katayama T."/>
            <person name="Uemura T."/>
            <person name="Hattori Y."/>
        </authorList>
    </citation>
    <scope>NUCLEOTIDE SEQUENCE [LARGE SCALE GENOMIC DNA]</scope>
    <source>
        <strain evidence="15 16">SC-9</strain>
    </source>
</reference>
<dbReference type="GeneID" id="90070946"/>
<feature type="transmembrane region" description="Helical" evidence="12">
    <location>
        <begin position="245"/>
        <end position="262"/>
    </location>
</feature>
<dbReference type="Pfam" id="PF00999">
    <property type="entry name" value="Na_H_Exchanger"/>
    <property type="match status" value="1"/>
</dbReference>
<evidence type="ECO:0000256" key="6">
    <source>
        <dbReference type="ARBA" id="ARBA00022989"/>
    </source>
</evidence>
<evidence type="ECO:0000256" key="4">
    <source>
        <dbReference type="ARBA" id="ARBA00022449"/>
    </source>
</evidence>
<dbReference type="RefSeq" id="XP_064849967.1">
    <property type="nucleotide sequence ID" value="XM_064993895.1"/>
</dbReference>
<dbReference type="GO" id="GO:0036376">
    <property type="term" value="P:sodium ion export across plasma membrane"/>
    <property type="evidence" value="ECO:0007669"/>
    <property type="project" value="InterPro"/>
</dbReference>
<sequence>MVWEHLNIDKAHIAYAVIGVFTVVFSLISLIVKEKLYIGEATVATIYGLIVGPHCLDWFAPTTWGNSDYITLELSRITLVVSIFAVAVELPKKYMLRHWLSVFILLVPVMTAGWLIVGAFIYLLIPNLNFSDSLIISACITATDPVLAAAVVGKGKFAQRVPGHLRNILSAESGCNDGMAFPFIYLGLNLVIHHGHAGEIIKDWICVSILYECVFGCILGVIIGYCGRHAIKFAEAHNLIDRESFLAFYIVLALMCAGFGSMLGVDDLLVSFAAGATFAWDGWFAKKTEETHVSTVIDLLLNMSYFVYFGAIIPWEQFNNPSIGTDVWRLIVLAIVVLFLRRIPAVLALKPFIPDIKTWREALFCGHFGPIGVGAVFAAILARGELESVDTDSKTPLKELPLPGSPNYQLIACIWPIVCFLIISSIIVHGSSVAVFTLGRHLNSMAISMSYTATNTANTTGTTWLNRLPKLDTNGRSFSLQRVDTKAIKRKSKKKKKKNNNDKDDDNIVAHEQILPANTIETSGIKYRPAGGMDKKKRRKRRQNRLSKSQSRQDYLEKRRPAAEQFYLSKDKTTENNGETDNEKNQMLEAAAAVENKTQLDTSSGDEATDEKLESSSSEKHQKLMAYGEGNKIIVEAKNGEVIDTINLEKKSHASDNDEDSDKSFDSDEEKTRSKRRPLSRVASAISNKSGSPSSLTRISSAKQMKNLVHTLSGRKKAYAYKVDNYLVIENEDGEVVRRYEIHQHDKDDDGASIDLKPASGSLMGKTLSAVGLKKLTSDGPVEGENSNKKVNSATYKTENDGEEEADTEADDGDDDDDDATSSEEESDESEPDEETEVEKRRRLAALSKSPLPRDENDEEES</sequence>
<dbReference type="InterPro" id="IPR038770">
    <property type="entry name" value="Na+/solute_symporter_sf"/>
</dbReference>
<dbReference type="GO" id="GO:0005886">
    <property type="term" value="C:plasma membrane"/>
    <property type="evidence" value="ECO:0007669"/>
    <property type="project" value="InterPro"/>
</dbReference>
<dbReference type="Pfam" id="PF08619">
    <property type="entry name" value="Nha1_C"/>
    <property type="match status" value="1"/>
</dbReference>
<feature type="region of interest" description="Disordered" evidence="11">
    <location>
        <begin position="652"/>
        <end position="699"/>
    </location>
</feature>
<evidence type="ECO:0000256" key="12">
    <source>
        <dbReference type="SAM" id="Phobius"/>
    </source>
</evidence>
<evidence type="ECO:0000256" key="10">
    <source>
        <dbReference type="ARBA" id="ARBA00023201"/>
    </source>
</evidence>
<feature type="transmembrane region" description="Helical" evidence="12">
    <location>
        <begin position="204"/>
        <end position="225"/>
    </location>
</feature>
<feature type="region of interest" description="Disordered" evidence="11">
    <location>
        <begin position="776"/>
        <end position="862"/>
    </location>
</feature>
<dbReference type="GO" id="GO:0030007">
    <property type="term" value="P:intracellular potassium ion homeostasis"/>
    <property type="evidence" value="ECO:0007669"/>
    <property type="project" value="TreeGrafter"/>
</dbReference>
<feature type="compositionally biased region" description="Polar residues" evidence="11">
    <location>
        <begin position="685"/>
        <end position="699"/>
    </location>
</feature>
<dbReference type="Proteomes" id="UP001360560">
    <property type="component" value="Unassembled WGS sequence"/>
</dbReference>
<evidence type="ECO:0000256" key="3">
    <source>
        <dbReference type="ARBA" id="ARBA00022448"/>
    </source>
</evidence>
<feature type="transmembrane region" description="Helical" evidence="12">
    <location>
        <begin position="100"/>
        <end position="122"/>
    </location>
</feature>
<feature type="transmembrane region" description="Helical" evidence="12">
    <location>
        <begin position="12"/>
        <end position="32"/>
    </location>
</feature>
<feature type="compositionally biased region" description="Basic and acidic residues" evidence="11">
    <location>
        <begin position="499"/>
        <end position="509"/>
    </location>
</feature>
<dbReference type="InterPro" id="IPR013928">
    <property type="entry name" value="Cation/H_antiporter_C"/>
</dbReference>
<keyword evidence="6 12" id="KW-1133">Transmembrane helix</keyword>
<feature type="compositionally biased region" description="Polar residues" evidence="11">
    <location>
        <begin position="596"/>
        <end position="606"/>
    </location>
</feature>
<organism evidence="15 16">
    <name type="scientific">Saccharomycopsis crataegensis</name>
    <dbReference type="NCBI Taxonomy" id="43959"/>
    <lineage>
        <taxon>Eukaryota</taxon>
        <taxon>Fungi</taxon>
        <taxon>Dikarya</taxon>
        <taxon>Ascomycota</taxon>
        <taxon>Saccharomycotina</taxon>
        <taxon>Saccharomycetes</taxon>
        <taxon>Saccharomycopsidaceae</taxon>
        <taxon>Saccharomycopsis</taxon>
    </lineage>
</organism>
<comment type="subcellular location">
    <subcellularLocation>
        <location evidence="1">Membrane</location>
        <topology evidence="1">Multi-pass membrane protein</topology>
    </subcellularLocation>
</comment>